<accession>A0A1E5T3Q7</accession>
<organism evidence="2 3">
    <name type="scientific">Flavivirga aquatica</name>
    <dbReference type="NCBI Taxonomy" id="1849968"/>
    <lineage>
        <taxon>Bacteria</taxon>
        <taxon>Pseudomonadati</taxon>
        <taxon>Bacteroidota</taxon>
        <taxon>Flavobacteriia</taxon>
        <taxon>Flavobacteriales</taxon>
        <taxon>Flavobacteriaceae</taxon>
        <taxon>Flavivirga</taxon>
    </lineage>
</organism>
<comment type="caution">
    <text evidence="2">The sequence shown here is derived from an EMBL/GenBank/DDBJ whole genome shotgun (WGS) entry which is preliminary data.</text>
</comment>
<name>A0A1E5T3Q7_9FLAO</name>
<keyword evidence="3" id="KW-1185">Reference proteome</keyword>
<proteinExistence type="predicted"/>
<keyword evidence="1" id="KW-0732">Signal</keyword>
<gene>
    <name evidence="2" type="ORF">A8C32_19545</name>
</gene>
<dbReference type="Proteomes" id="UP000095713">
    <property type="component" value="Unassembled WGS sequence"/>
</dbReference>
<dbReference type="AlphaFoldDB" id="A0A1E5T3Q7"/>
<feature type="chain" id="PRO_5009185920" evidence="1">
    <location>
        <begin position="19"/>
        <end position="186"/>
    </location>
</feature>
<evidence type="ECO:0000256" key="1">
    <source>
        <dbReference type="SAM" id="SignalP"/>
    </source>
</evidence>
<dbReference type="EMBL" id="MDJD01000050">
    <property type="protein sequence ID" value="OEK06023.1"/>
    <property type="molecule type" value="Genomic_DNA"/>
</dbReference>
<protein>
    <submittedName>
        <fullName evidence="2">Uncharacterized protein</fullName>
    </submittedName>
</protein>
<feature type="signal peptide" evidence="1">
    <location>
        <begin position="1"/>
        <end position="18"/>
    </location>
</feature>
<dbReference type="RefSeq" id="WP_069831113.1">
    <property type="nucleotide sequence ID" value="NZ_MDJD01000050.1"/>
</dbReference>
<evidence type="ECO:0000313" key="3">
    <source>
        <dbReference type="Proteomes" id="UP000095713"/>
    </source>
</evidence>
<sequence>MNRILTLSFLFLTCISFAQEFEITPNGLKDKSNTDNGFLVIKASDKKTDELYKNAIKYVNEKYKNPEKVIKGKTENEYLRFETYVGQLTKVNNSGVKLDISATYTTELRFKDGKVRYEIIELDMTADNGGRNVYWKGSIWKGYPIFNKKDELRLEKTKTDLEKYFNAQVQIISDFLNEKKSEKDDW</sequence>
<dbReference type="OrthoDB" id="708866at2"/>
<reference evidence="2 3" key="1">
    <citation type="submission" date="2016-05" db="EMBL/GenBank/DDBJ databases">
        <title>Draft Genome Sequence of Algibacter sp. Strain SK-16 Isolated from the Surface Water of Aburatsubo Inlet.</title>
        <authorList>
            <person name="Wong S.-K."/>
            <person name="Yoshizawa S."/>
            <person name="Nakajima Y."/>
            <person name="Ogura Y."/>
            <person name="Tetsuya H."/>
            <person name="Hamasaki K."/>
        </authorList>
    </citation>
    <scope>NUCLEOTIDE SEQUENCE [LARGE SCALE GENOMIC DNA]</scope>
    <source>
        <strain evidence="2 3">SK-16</strain>
    </source>
</reference>
<evidence type="ECO:0000313" key="2">
    <source>
        <dbReference type="EMBL" id="OEK06023.1"/>
    </source>
</evidence>
<dbReference type="STRING" id="1849968.A8C32_19545"/>